<keyword evidence="3" id="KW-0812">Transmembrane</keyword>
<gene>
    <name evidence="4" type="primary">ORF5004</name>
</gene>
<keyword evidence="1" id="KW-0813">Transport</keyword>
<organism evidence="4">
    <name type="scientific">Arion vulgaris</name>
    <dbReference type="NCBI Taxonomy" id="1028688"/>
    <lineage>
        <taxon>Eukaryota</taxon>
        <taxon>Metazoa</taxon>
        <taxon>Spiralia</taxon>
        <taxon>Lophotrochozoa</taxon>
        <taxon>Mollusca</taxon>
        <taxon>Gastropoda</taxon>
        <taxon>Heterobranchia</taxon>
        <taxon>Euthyneura</taxon>
        <taxon>Panpulmonata</taxon>
        <taxon>Eupulmonata</taxon>
        <taxon>Stylommatophora</taxon>
        <taxon>Helicina</taxon>
        <taxon>Arionoidea</taxon>
        <taxon>Arionidae</taxon>
        <taxon>Arion</taxon>
    </lineage>
</organism>
<sequence>MDSEETRPLLVRVNPSWSRRSNIKSTSPSTVDSSTKRTNSQENSRDDGIKILTVLNQDTENNWKIKVAIAAILGSVVLERIVFYGLVGNLVMFLNLYPFKWKAYSAVCVMFLFFGISYVMSLVGGWISDSFLGRFKAIVVSYVIYMCGYILLPFLAFNADKGAFNVTLPPICLTSEAAISSGTMFGESCSGLIVTTL</sequence>
<evidence type="ECO:0000256" key="1">
    <source>
        <dbReference type="ARBA" id="ARBA00022856"/>
    </source>
</evidence>
<reference evidence="4" key="1">
    <citation type="submission" date="2014-12" db="EMBL/GenBank/DDBJ databases">
        <title>Insight into the proteome of Arion vulgaris.</title>
        <authorList>
            <person name="Aradska J."/>
            <person name="Bulat T."/>
            <person name="Smidak R."/>
            <person name="Sarate P."/>
            <person name="Gangsoo J."/>
            <person name="Sialana F."/>
            <person name="Bilban M."/>
            <person name="Lubec G."/>
        </authorList>
    </citation>
    <scope>NUCLEOTIDE SEQUENCE</scope>
    <source>
        <tissue evidence="4">Skin</tissue>
    </source>
</reference>
<dbReference type="EMBL" id="HACG01001870">
    <property type="protein sequence ID" value="CEK48735.1"/>
    <property type="molecule type" value="Transcribed_RNA"/>
</dbReference>
<dbReference type="InterPro" id="IPR036259">
    <property type="entry name" value="MFS_trans_sf"/>
</dbReference>
<feature type="non-terminal residue" evidence="4">
    <location>
        <position position="197"/>
    </location>
</feature>
<keyword evidence="3" id="KW-1133">Transmembrane helix</keyword>
<dbReference type="PANTHER" id="PTHR11654">
    <property type="entry name" value="OLIGOPEPTIDE TRANSPORTER-RELATED"/>
    <property type="match status" value="1"/>
</dbReference>
<feature type="region of interest" description="Disordered" evidence="2">
    <location>
        <begin position="18"/>
        <end position="44"/>
    </location>
</feature>
<evidence type="ECO:0000256" key="3">
    <source>
        <dbReference type="SAM" id="Phobius"/>
    </source>
</evidence>
<dbReference type="GO" id="GO:0015833">
    <property type="term" value="P:peptide transport"/>
    <property type="evidence" value="ECO:0007669"/>
    <property type="project" value="UniProtKB-KW"/>
</dbReference>
<dbReference type="SUPFAM" id="SSF103473">
    <property type="entry name" value="MFS general substrate transporter"/>
    <property type="match status" value="1"/>
</dbReference>
<accession>A0A0B6XZM0</accession>
<keyword evidence="1" id="KW-0653">Protein transport</keyword>
<feature type="compositionally biased region" description="Polar residues" evidence="2">
    <location>
        <begin position="18"/>
        <end position="42"/>
    </location>
</feature>
<proteinExistence type="predicted"/>
<dbReference type="Gene3D" id="1.20.1250.20">
    <property type="entry name" value="MFS general substrate transporter like domains"/>
    <property type="match status" value="1"/>
</dbReference>
<name>A0A0B6XZM0_9EUPU</name>
<keyword evidence="1" id="KW-0571">Peptide transport</keyword>
<dbReference type="AlphaFoldDB" id="A0A0B6XZM0"/>
<evidence type="ECO:0000256" key="2">
    <source>
        <dbReference type="SAM" id="MobiDB-lite"/>
    </source>
</evidence>
<feature type="transmembrane region" description="Helical" evidence="3">
    <location>
        <begin position="67"/>
        <end position="97"/>
    </location>
</feature>
<evidence type="ECO:0000313" key="4">
    <source>
        <dbReference type="EMBL" id="CEK48735.1"/>
    </source>
</evidence>
<feature type="transmembrane region" description="Helical" evidence="3">
    <location>
        <begin position="139"/>
        <end position="159"/>
    </location>
</feature>
<feature type="transmembrane region" description="Helical" evidence="3">
    <location>
        <begin position="103"/>
        <end position="127"/>
    </location>
</feature>
<keyword evidence="3" id="KW-0472">Membrane</keyword>
<protein>
    <submittedName>
        <fullName evidence="4">Uncharacterized protein</fullName>
    </submittedName>
</protein>